<dbReference type="EMBL" id="JBHUFZ010000006">
    <property type="protein sequence ID" value="MFD1889075.1"/>
    <property type="molecule type" value="Genomic_DNA"/>
</dbReference>
<reference evidence="8" key="1">
    <citation type="journal article" date="2019" name="Int. J. Syst. Evol. Microbiol.">
        <title>The Global Catalogue of Microorganisms (GCM) 10K type strain sequencing project: providing services to taxonomists for standard genome sequencing and annotation.</title>
        <authorList>
            <consortium name="The Broad Institute Genomics Platform"/>
            <consortium name="The Broad Institute Genome Sequencing Center for Infectious Disease"/>
            <person name="Wu L."/>
            <person name="Ma J."/>
        </authorList>
    </citation>
    <scope>NUCLEOTIDE SEQUENCE [LARGE SCALE GENOMIC DNA]</scope>
    <source>
        <strain evidence="8">CAIM 431</strain>
    </source>
</reference>
<dbReference type="SUPFAM" id="SSF144091">
    <property type="entry name" value="Rhomboid-like"/>
    <property type="match status" value="1"/>
</dbReference>
<keyword evidence="3 5" id="KW-1133">Transmembrane helix</keyword>
<dbReference type="Gene3D" id="1.20.1540.10">
    <property type="entry name" value="Rhomboid-like"/>
    <property type="match status" value="1"/>
</dbReference>
<dbReference type="PANTHER" id="PTHR43066">
    <property type="entry name" value="RHOMBOID-RELATED PROTEIN"/>
    <property type="match status" value="1"/>
</dbReference>
<comment type="caution">
    <text evidence="7">The sequence shown here is derived from an EMBL/GenBank/DDBJ whole genome shotgun (WGS) entry which is preliminary data.</text>
</comment>
<comment type="subcellular location">
    <subcellularLocation>
        <location evidence="1">Membrane</location>
        <topology evidence="1">Multi-pass membrane protein</topology>
    </subcellularLocation>
</comment>
<keyword evidence="2 5" id="KW-0812">Transmembrane</keyword>
<dbReference type="InterPro" id="IPR035952">
    <property type="entry name" value="Rhomboid-like_sf"/>
</dbReference>
<evidence type="ECO:0000313" key="7">
    <source>
        <dbReference type="EMBL" id="MFD1889075.1"/>
    </source>
</evidence>
<feature type="transmembrane region" description="Helical" evidence="5">
    <location>
        <begin position="44"/>
        <end position="61"/>
    </location>
</feature>
<dbReference type="GO" id="GO:0008233">
    <property type="term" value="F:peptidase activity"/>
    <property type="evidence" value="ECO:0007669"/>
    <property type="project" value="UniProtKB-KW"/>
</dbReference>
<evidence type="ECO:0000256" key="1">
    <source>
        <dbReference type="ARBA" id="ARBA00004141"/>
    </source>
</evidence>
<keyword evidence="8" id="KW-1185">Reference proteome</keyword>
<keyword evidence="7" id="KW-0645">Protease</keyword>
<feature type="transmembrane region" description="Helical" evidence="5">
    <location>
        <begin position="66"/>
        <end position="84"/>
    </location>
</feature>
<evidence type="ECO:0000256" key="5">
    <source>
        <dbReference type="SAM" id="Phobius"/>
    </source>
</evidence>
<keyword evidence="7" id="KW-0378">Hydrolase</keyword>
<dbReference type="PANTHER" id="PTHR43066:SF11">
    <property type="entry name" value="PEPTIDASE S54 RHOMBOID DOMAIN-CONTAINING PROTEIN"/>
    <property type="match status" value="1"/>
</dbReference>
<dbReference type="InterPro" id="IPR022764">
    <property type="entry name" value="Peptidase_S54_rhomboid_dom"/>
</dbReference>
<evidence type="ECO:0000256" key="4">
    <source>
        <dbReference type="ARBA" id="ARBA00023136"/>
    </source>
</evidence>
<dbReference type="RefSeq" id="WP_343872128.1">
    <property type="nucleotide sequence ID" value="NZ_BAAAIX010000005.1"/>
</dbReference>
<dbReference type="Pfam" id="PF01694">
    <property type="entry name" value="Rhomboid"/>
    <property type="match status" value="1"/>
</dbReference>
<feature type="transmembrane region" description="Helical" evidence="5">
    <location>
        <begin position="142"/>
        <end position="160"/>
    </location>
</feature>
<proteinExistence type="predicted"/>
<evidence type="ECO:0000256" key="3">
    <source>
        <dbReference type="ARBA" id="ARBA00022989"/>
    </source>
</evidence>
<gene>
    <name evidence="7" type="ORF">ACFSCS_02605</name>
</gene>
<keyword evidence="4 5" id="KW-0472">Membrane</keyword>
<evidence type="ECO:0000256" key="2">
    <source>
        <dbReference type="ARBA" id="ARBA00022692"/>
    </source>
</evidence>
<organism evidence="7 8">
    <name type="scientific">Luteococcus peritonei</name>
    <dbReference type="NCBI Taxonomy" id="88874"/>
    <lineage>
        <taxon>Bacteria</taxon>
        <taxon>Bacillati</taxon>
        <taxon>Actinomycetota</taxon>
        <taxon>Actinomycetes</taxon>
        <taxon>Propionibacteriales</taxon>
        <taxon>Propionibacteriaceae</taxon>
        <taxon>Luteococcus</taxon>
    </lineage>
</organism>
<feature type="transmembrane region" description="Helical" evidence="5">
    <location>
        <begin position="90"/>
        <end position="111"/>
    </location>
</feature>
<accession>A0ABW4RS01</accession>
<protein>
    <submittedName>
        <fullName evidence="7">Rhomboid family intramembrane serine protease</fullName>
        <ecNumber evidence="7">3.4.21.-</ecNumber>
    </submittedName>
</protein>
<dbReference type="GO" id="GO:0006508">
    <property type="term" value="P:proteolysis"/>
    <property type="evidence" value="ECO:0007669"/>
    <property type="project" value="UniProtKB-KW"/>
</dbReference>
<evidence type="ECO:0000313" key="8">
    <source>
        <dbReference type="Proteomes" id="UP001597326"/>
    </source>
</evidence>
<sequence length="169" mass="18346">MWLLEVLDTLSGHALDRLGLRSWQLDDLWGVFTAPWLHLGWQHLANNSVPLLVLGFLVALAGVRRWVVTALVVVLCSGLAAWLLSPPGTLTLGASGLVFGFLTYLLVRGWWTRDWRQVLVGLVVLVVYGSVLWGVLPTGPSISWQGHLGGAVGGVLAAWLQHGRGPSTR</sequence>
<name>A0ABW4RS01_9ACTN</name>
<feature type="domain" description="Peptidase S54 rhomboid" evidence="6">
    <location>
        <begin position="27"/>
        <end position="162"/>
    </location>
</feature>
<dbReference type="Proteomes" id="UP001597326">
    <property type="component" value="Unassembled WGS sequence"/>
</dbReference>
<feature type="transmembrane region" description="Helical" evidence="5">
    <location>
        <begin position="118"/>
        <end position="136"/>
    </location>
</feature>
<dbReference type="EC" id="3.4.21.-" evidence="7"/>
<evidence type="ECO:0000259" key="6">
    <source>
        <dbReference type="Pfam" id="PF01694"/>
    </source>
</evidence>